<dbReference type="Gene3D" id="3.90.215.10">
    <property type="entry name" value="Gamma Fibrinogen, chain A, domain 1"/>
    <property type="match status" value="1"/>
</dbReference>
<dbReference type="EMBL" id="DS232111">
    <property type="protein sequence ID" value="EDS35115.1"/>
    <property type="molecule type" value="Genomic_DNA"/>
</dbReference>
<reference evidence="3" key="2">
    <citation type="submission" date="2020-05" db="UniProtKB">
        <authorList>
            <consortium name="EnsemblMetazoa"/>
        </authorList>
    </citation>
    <scope>IDENTIFICATION</scope>
    <source>
        <strain evidence="3">JHB</strain>
    </source>
</reference>
<evidence type="ECO:0000313" key="4">
    <source>
        <dbReference type="Proteomes" id="UP000002320"/>
    </source>
</evidence>
<proteinExistence type="predicted"/>
<dbReference type="OMA" id="ICTNHEE"/>
<dbReference type="CDD" id="cd00087">
    <property type="entry name" value="FReD"/>
    <property type="match status" value="1"/>
</dbReference>
<feature type="domain" description="Fibrinogen C-terminal" evidence="1">
    <location>
        <begin position="54"/>
        <end position="229"/>
    </location>
</feature>
<dbReference type="OrthoDB" id="7734170at2759"/>
<dbReference type="HOGENOM" id="CLU_038628_1_0_1"/>
<reference evidence="2" key="1">
    <citation type="submission" date="2007-03" db="EMBL/GenBank/DDBJ databases">
        <title>Annotation of Culex pipiens quinquefasciatus.</title>
        <authorList>
            <consortium name="The Broad Institute Genome Sequencing Platform"/>
            <person name="Atkinson P.W."/>
            <person name="Hemingway J."/>
            <person name="Christensen B.M."/>
            <person name="Higgs S."/>
            <person name="Kodira C."/>
            <person name="Hannick L."/>
            <person name="Megy K."/>
            <person name="O'Leary S."/>
            <person name="Pearson M."/>
            <person name="Haas B.J."/>
            <person name="Mauceli E."/>
            <person name="Wortman J.R."/>
            <person name="Lee N.H."/>
            <person name="Guigo R."/>
            <person name="Stanke M."/>
            <person name="Alvarado L."/>
            <person name="Amedeo P."/>
            <person name="Antoine C.H."/>
            <person name="Arensburger P."/>
            <person name="Bidwell S.L."/>
            <person name="Crawford M."/>
            <person name="Camaro F."/>
            <person name="Devon K."/>
            <person name="Engels R."/>
            <person name="Hammond M."/>
            <person name="Howarth C."/>
            <person name="Koehrsen M."/>
            <person name="Lawson D."/>
            <person name="Montgomery P."/>
            <person name="Nene V."/>
            <person name="Nusbaum C."/>
            <person name="Puiu D."/>
            <person name="Romero-Severson J."/>
            <person name="Severson D.W."/>
            <person name="Shumway M."/>
            <person name="Sisk P."/>
            <person name="Stolte C."/>
            <person name="Zeng Q."/>
            <person name="Eisenstadt E."/>
            <person name="Fraser-Liggett C."/>
            <person name="Strausberg R."/>
            <person name="Galagan J."/>
            <person name="Birren B."/>
            <person name="Collins F.H."/>
        </authorList>
    </citation>
    <scope>NUCLEOTIDE SEQUENCE [LARGE SCALE GENOMIC DNA]</scope>
    <source>
        <strain evidence="2">JHB</strain>
    </source>
</reference>
<dbReference type="PROSITE" id="PS51406">
    <property type="entry name" value="FIBRINOGEN_C_2"/>
    <property type="match status" value="1"/>
</dbReference>
<dbReference type="SUPFAM" id="SSF56496">
    <property type="entry name" value="Fibrinogen C-terminal domain-like"/>
    <property type="match status" value="1"/>
</dbReference>
<dbReference type="PANTHER" id="PTHR19143:SF327">
    <property type="entry name" value="FI21813P1-RELATED"/>
    <property type="match status" value="1"/>
</dbReference>
<dbReference type="InParanoid" id="B0WUX2"/>
<gene>
    <name evidence="3" type="primary">6043552</name>
    <name evidence="2" type="ORF">CpipJ_CPIJ011196</name>
</gene>
<dbReference type="InterPro" id="IPR036056">
    <property type="entry name" value="Fibrinogen-like_C"/>
</dbReference>
<dbReference type="InterPro" id="IPR002181">
    <property type="entry name" value="Fibrinogen_a/b/g_C_dom"/>
</dbReference>
<dbReference type="STRING" id="7176.B0WUX2"/>
<dbReference type="PANTHER" id="PTHR19143">
    <property type="entry name" value="FIBRINOGEN/TENASCIN/ANGIOPOEITIN"/>
    <property type="match status" value="1"/>
</dbReference>
<dbReference type="AlphaFoldDB" id="B0WUX2"/>
<accession>B0WUX2</accession>
<protein>
    <recommendedName>
        <fullName evidence="1">Fibrinogen C-terminal domain-containing protein</fullName>
    </recommendedName>
</protein>
<dbReference type="eggNOG" id="KOG2579">
    <property type="taxonomic scope" value="Eukaryota"/>
</dbReference>
<dbReference type="VEuPathDB" id="VectorBase:CPIJ011196"/>
<dbReference type="EnsemblMetazoa" id="CPIJ011196-RA">
    <property type="protein sequence ID" value="CPIJ011196-PA"/>
    <property type="gene ID" value="CPIJ011196"/>
</dbReference>
<dbReference type="Pfam" id="PF00147">
    <property type="entry name" value="Fibrinogen_C"/>
    <property type="match status" value="1"/>
</dbReference>
<evidence type="ECO:0000259" key="1">
    <source>
        <dbReference type="PROSITE" id="PS51406"/>
    </source>
</evidence>
<dbReference type="KEGG" id="cqu:CpipJ_CPIJ011196"/>
<evidence type="ECO:0000313" key="2">
    <source>
        <dbReference type="EMBL" id="EDS35115.1"/>
    </source>
</evidence>
<dbReference type="VEuPathDB" id="VectorBase:CQUJHB015589"/>
<dbReference type="GO" id="GO:0005615">
    <property type="term" value="C:extracellular space"/>
    <property type="evidence" value="ECO:0007669"/>
    <property type="project" value="TreeGrafter"/>
</dbReference>
<organism>
    <name type="scientific">Culex quinquefasciatus</name>
    <name type="common">Southern house mosquito</name>
    <name type="synonym">Culex pungens</name>
    <dbReference type="NCBI Taxonomy" id="7176"/>
    <lineage>
        <taxon>Eukaryota</taxon>
        <taxon>Metazoa</taxon>
        <taxon>Ecdysozoa</taxon>
        <taxon>Arthropoda</taxon>
        <taxon>Hexapoda</taxon>
        <taxon>Insecta</taxon>
        <taxon>Pterygota</taxon>
        <taxon>Neoptera</taxon>
        <taxon>Endopterygota</taxon>
        <taxon>Diptera</taxon>
        <taxon>Nematocera</taxon>
        <taxon>Culicoidea</taxon>
        <taxon>Culicidae</taxon>
        <taxon>Culicinae</taxon>
        <taxon>Culicini</taxon>
        <taxon>Culex</taxon>
        <taxon>Culex</taxon>
    </lineage>
</organism>
<dbReference type="InterPro" id="IPR014716">
    <property type="entry name" value="Fibrinogen_a/b/g_C_1"/>
</dbReference>
<evidence type="ECO:0000313" key="3">
    <source>
        <dbReference type="EnsemblMetazoa" id="CPIJ011196-PA"/>
    </source>
</evidence>
<name>B0WUX2_CULQU</name>
<dbReference type="SMART" id="SM00186">
    <property type="entry name" value="FBG"/>
    <property type="match status" value="1"/>
</dbReference>
<keyword evidence="4" id="KW-1185">Reference proteome</keyword>
<dbReference type="Proteomes" id="UP000002320">
    <property type="component" value="Unassembled WGS sequence"/>
</dbReference>
<sequence>MASINKLLQILDYQTICTNHEEIRNELSKLKPNVARYHSRPVEKVELETVESNSSPTSIQKSCQETNKTTSGVFKLAIINGNEPSNVLCELQQFGGGWLVFQHRFNGSVSFYRNWTDYKNGFGDVGGEFWLGLEKLHQLTSEGRWELAVEMKDFQDNYKYARYTEFAVGSEAEKYALTKVGMYSGTAEDYLIYHKGGKFSTYDSDNDASSGSCAKTCQGAWWYKECYHS</sequence>
<dbReference type="InterPro" id="IPR050373">
    <property type="entry name" value="Fibrinogen_C-term_domain"/>
</dbReference>